<dbReference type="InterPro" id="IPR027417">
    <property type="entry name" value="P-loop_NTPase"/>
</dbReference>
<evidence type="ECO:0000256" key="10">
    <source>
        <dbReference type="SAM" id="Coils"/>
    </source>
</evidence>
<feature type="coiled-coil region" evidence="10">
    <location>
        <begin position="339"/>
        <end position="413"/>
    </location>
</feature>
<evidence type="ECO:0000313" key="13">
    <source>
        <dbReference type="Proteomes" id="UP000031967"/>
    </source>
</evidence>
<comment type="function">
    <text evidence="1 9">May be involved in recombinational repair of damaged DNA.</text>
</comment>
<keyword evidence="5 9" id="KW-0227">DNA damage</keyword>
<evidence type="ECO:0000256" key="6">
    <source>
        <dbReference type="ARBA" id="ARBA00022840"/>
    </source>
</evidence>
<keyword evidence="6" id="KW-0067">ATP-binding</keyword>
<dbReference type="InterPro" id="IPR004604">
    <property type="entry name" value="DNA_recomb/repair_RecN"/>
</dbReference>
<comment type="caution">
    <text evidence="12">The sequence shown here is derived from an EMBL/GenBank/DDBJ whole genome shotgun (WGS) entry which is preliminary data.</text>
</comment>
<evidence type="ECO:0000256" key="3">
    <source>
        <dbReference type="ARBA" id="ARBA00021315"/>
    </source>
</evidence>
<dbReference type="Gene3D" id="3.40.50.300">
    <property type="entry name" value="P-loop containing nucleotide triphosphate hydrolases"/>
    <property type="match status" value="2"/>
</dbReference>
<feature type="domain" description="RecF/RecN/SMC N-terminal" evidence="11">
    <location>
        <begin position="2"/>
        <end position="523"/>
    </location>
</feature>
<sequence>MLSELSIRNLAVIEHVHLHFKQGFHVLTGETGAGKSIIIDALSLVIGGRGTSELVRHGCDKAEIEAMFDLPADHPVWQVLERLGIEGDASEPLLIRRDITAQGKSASRVNGQMVNLSMLRDIGALLVNIHGQHEHQSLLDTEEHLHLLDLYGDTDIATAKQAYTAAYEAYMKVRKELQEIETASQQSLQMLDLYRFQIDEIASAKLKEGEDASLSEEKRKLANAEKLFQNVSDAYEQLYGAGRGLDAASKAAAKLRDAAVYDAANLNGLVEQIESAFYQLEDAAYQLRDYRDNIEFNPGRLDEIESRLDLIASLRRKYGDTVSDILAYLERIEREVTTIEHKDDIVRKLQQEAQQLIAELGRHARELSDRRHGVAARLASAIEAELRDLHMERTKFEVALNRAEDARSELELNGAPVKFGKDGVDQAEFLMAPNPGEPLRGLGKIASGGELSRIMLALKTIFARVDRIPVLVFDEVDTGVSGRAAQAIAEKLSRLSRSCQVFSITHLPQVACMADVHFSIRKEVEGGRTFTKVADVSGQDRAEELARMLGGVEITETTLHHAREMLSLADSQKAKM</sequence>
<keyword evidence="4" id="KW-0547">Nucleotide-binding</keyword>
<accession>A0ABR5AC85</accession>
<proteinExistence type="inferred from homology"/>
<keyword evidence="7 9" id="KW-0234">DNA repair</keyword>
<dbReference type="RefSeq" id="WP_041051091.1">
    <property type="nucleotide sequence ID" value="NZ_JXAK01000059.1"/>
</dbReference>
<evidence type="ECO:0000256" key="5">
    <source>
        <dbReference type="ARBA" id="ARBA00022763"/>
    </source>
</evidence>
<dbReference type="Pfam" id="PF02463">
    <property type="entry name" value="SMC_N"/>
    <property type="match status" value="1"/>
</dbReference>
<evidence type="ECO:0000259" key="11">
    <source>
        <dbReference type="Pfam" id="PF02463"/>
    </source>
</evidence>
<reference evidence="12 13" key="1">
    <citation type="submission" date="2014-12" db="EMBL/GenBank/DDBJ databases">
        <title>Draft genome sequence of Paenibacillus kamchatkensis strain B-2647.</title>
        <authorList>
            <person name="Karlyshev A.V."/>
            <person name="Kudryashova E.B."/>
        </authorList>
    </citation>
    <scope>NUCLEOTIDE SEQUENCE [LARGE SCALE GENOMIC DNA]</scope>
    <source>
        <strain evidence="12 13">VKM B-2647</strain>
    </source>
</reference>
<organism evidence="12 13">
    <name type="scientific">Gordoniibacillus kamchatkensis</name>
    <dbReference type="NCBI Taxonomy" id="1590651"/>
    <lineage>
        <taxon>Bacteria</taxon>
        <taxon>Bacillati</taxon>
        <taxon>Bacillota</taxon>
        <taxon>Bacilli</taxon>
        <taxon>Bacillales</taxon>
        <taxon>Paenibacillaceae</taxon>
        <taxon>Gordoniibacillus</taxon>
    </lineage>
</organism>
<dbReference type="PANTHER" id="PTHR11059">
    <property type="entry name" value="DNA REPAIR PROTEIN RECN"/>
    <property type="match status" value="1"/>
</dbReference>
<evidence type="ECO:0000313" key="12">
    <source>
        <dbReference type="EMBL" id="KIL38512.1"/>
    </source>
</evidence>
<evidence type="ECO:0000256" key="1">
    <source>
        <dbReference type="ARBA" id="ARBA00003618"/>
    </source>
</evidence>
<dbReference type="PIRSF" id="PIRSF003128">
    <property type="entry name" value="RecN"/>
    <property type="match status" value="1"/>
</dbReference>
<dbReference type="InterPro" id="IPR003395">
    <property type="entry name" value="RecF/RecN/SMC_N"/>
</dbReference>
<protein>
    <recommendedName>
        <fullName evidence="3 9">DNA repair protein RecN</fullName>
    </recommendedName>
    <alternativeName>
        <fullName evidence="8 9">Recombination protein N</fullName>
    </alternativeName>
</protein>
<comment type="similarity">
    <text evidence="2 9">Belongs to the RecN family.</text>
</comment>
<gene>
    <name evidence="12" type="ORF">SD70_26105</name>
</gene>
<dbReference type="Proteomes" id="UP000031967">
    <property type="component" value="Unassembled WGS sequence"/>
</dbReference>
<keyword evidence="10" id="KW-0175">Coiled coil</keyword>
<dbReference type="EMBL" id="JXAK01000059">
    <property type="protein sequence ID" value="KIL38512.1"/>
    <property type="molecule type" value="Genomic_DNA"/>
</dbReference>
<evidence type="ECO:0000256" key="4">
    <source>
        <dbReference type="ARBA" id="ARBA00022741"/>
    </source>
</evidence>
<evidence type="ECO:0000256" key="8">
    <source>
        <dbReference type="ARBA" id="ARBA00033408"/>
    </source>
</evidence>
<evidence type="ECO:0000256" key="9">
    <source>
        <dbReference type="PIRNR" id="PIRNR003128"/>
    </source>
</evidence>
<dbReference type="PANTHER" id="PTHR11059:SF0">
    <property type="entry name" value="DNA REPAIR PROTEIN RECN"/>
    <property type="match status" value="1"/>
</dbReference>
<dbReference type="SUPFAM" id="SSF52540">
    <property type="entry name" value="P-loop containing nucleoside triphosphate hydrolases"/>
    <property type="match status" value="1"/>
</dbReference>
<dbReference type="NCBIfam" id="TIGR00634">
    <property type="entry name" value="recN"/>
    <property type="match status" value="1"/>
</dbReference>
<keyword evidence="13" id="KW-1185">Reference proteome</keyword>
<evidence type="ECO:0000256" key="7">
    <source>
        <dbReference type="ARBA" id="ARBA00023204"/>
    </source>
</evidence>
<evidence type="ECO:0000256" key="2">
    <source>
        <dbReference type="ARBA" id="ARBA00009441"/>
    </source>
</evidence>
<dbReference type="CDD" id="cd03241">
    <property type="entry name" value="ABC_RecN"/>
    <property type="match status" value="2"/>
</dbReference>
<name>A0ABR5AC85_9BACL</name>